<keyword evidence="7" id="KW-1185">Reference proteome</keyword>
<dbReference type="Proteomes" id="UP001595799">
    <property type="component" value="Unassembled WGS sequence"/>
</dbReference>
<dbReference type="GO" id="GO:0008233">
    <property type="term" value="F:peptidase activity"/>
    <property type="evidence" value="ECO:0007669"/>
    <property type="project" value="UniProtKB-KW"/>
</dbReference>
<evidence type="ECO:0000256" key="3">
    <source>
        <dbReference type="ARBA" id="ARBA00022801"/>
    </source>
</evidence>
<comment type="caution">
    <text evidence="6">The sequence shown here is derived from an EMBL/GenBank/DDBJ whole genome shotgun (WGS) entry which is preliminary data.</text>
</comment>
<evidence type="ECO:0000259" key="5">
    <source>
        <dbReference type="Pfam" id="PF04586"/>
    </source>
</evidence>
<feature type="domain" description="Prohead serine protease" evidence="5">
    <location>
        <begin position="100"/>
        <end position="175"/>
    </location>
</feature>
<evidence type="ECO:0000256" key="2">
    <source>
        <dbReference type="ARBA" id="ARBA00022670"/>
    </source>
</evidence>
<reference evidence="7" key="1">
    <citation type="journal article" date="2019" name="Int. J. Syst. Evol. Microbiol.">
        <title>The Global Catalogue of Microorganisms (GCM) 10K type strain sequencing project: providing services to taxonomists for standard genome sequencing and annotation.</title>
        <authorList>
            <consortium name="The Broad Institute Genomics Platform"/>
            <consortium name="The Broad Institute Genome Sequencing Center for Infectious Disease"/>
            <person name="Wu L."/>
            <person name="Ma J."/>
        </authorList>
    </citation>
    <scope>NUCLEOTIDE SEQUENCE [LARGE SCALE GENOMIC DNA]</scope>
    <source>
        <strain evidence="7">CECT 8472</strain>
    </source>
</reference>
<dbReference type="Pfam" id="PF04586">
    <property type="entry name" value="Peptidase_S78"/>
    <property type="match status" value="1"/>
</dbReference>
<dbReference type="EMBL" id="JBHSCW010000010">
    <property type="protein sequence ID" value="MFC4353040.1"/>
    <property type="molecule type" value="Genomic_DNA"/>
</dbReference>
<dbReference type="GO" id="GO:0006508">
    <property type="term" value="P:proteolysis"/>
    <property type="evidence" value="ECO:0007669"/>
    <property type="project" value="UniProtKB-KW"/>
</dbReference>
<evidence type="ECO:0000313" key="6">
    <source>
        <dbReference type="EMBL" id="MFC4353040.1"/>
    </source>
</evidence>
<accession>A0ABV8UQ32</accession>
<name>A0ABV8UQ32_9PROT</name>
<protein>
    <submittedName>
        <fullName evidence="6">HK97 family phage prohead protease</fullName>
    </submittedName>
</protein>
<keyword evidence="2 6" id="KW-0645">Protease</keyword>
<proteinExistence type="predicted"/>
<feature type="region of interest" description="Disordered" evidence="4">
    <location>
        <begin position="1"/>
        <end position="33"/>
    </location>
</feature>
<evidence type="ECO:0000313" key="7">
    <source>
        <dbReference type="Proteomes" id="UP001595799"/>
    </source>
</evidence>
<gene>
    <name evidence="6" type="ORF">ACFOW6_15940</name>
</gene>
<organism evidence="6 7">
    <name type="scientific">Fodinicurvata halophila</name>
    <dbReference type="NCBI Taxonomy" id="1419723"/>
    <lineage>
        <taxon>Bacteria</taxon>
        <taxon>Pseudomonadati</taxon>
        <taxon>Pseudomonadota</taxon>
        <taxon>Alphaproteobacteria</taxon>
        <taxon>Rhodospirillales</taxon>
        <taxon>Rhodovibrionaceae</taxon>
        <taxon>Fodinicurvata</taxon>
    </lineage>
</organism>
<feature type="compositionally biased region" description="Basic and acidic residues" evidence="4">
    <location>
        <begin position="209"/>
        <end position="219"/>
    </location>
</feature>
<dbReference type="InterPro" id="IPR054613">
    <property type="entry name" value="Peptidase_S78_dom"/>
</dbReference>
<keyword evidence="3" id="KW-0378">Hydrolase</keyword>
<sequence length="629" mass="67537">MEAEMETVGQTAGVLRRAEGTALADDGRPGAEAEDRRVTFRAIGPGVDRHGTRIDPRGVRTANFDRNPVFLWGHDGYAAQGKAPALDSVIGRVVRHSAGAAGFDIVVEFAEETVNPRAEQALRLLRAGFLQAVSVGFIPLESRQEEAPGGRSITVFEAVELLEVSLVPVPSNPQALALLRALAPTDDAVTRDQRTAREYSMTAETETQAPERAESREEAAGEAALTGAVQREVAALRGSLLAELQAGAAPTDGRVRDLEARLGTAEAQLADARETLRLQRAGPLLPGAAGGSGTEAFRGIFLSDPGEVRARLAQLRSGEAATRAIDSSLFTGGGKLAAETADRFVDYLIEQQVALSRVQVRRMNSPEGHTDELTVTARRLRRGSEGTAPTPADAVGVRRRGLSTVEVIWAEDVTLTFLEDNIEQQDAEQAIAGLLAKAFGNDVNDLAWNGAEAESGDPFRSINDGWIALAEADAAVNDLDLEDVAHGIDADSSARDVLALLLRQQPVRFRGRTDQAIFVPVAFAERYAEETASRQTALGDRVLVGGFPELRYFGIPVIPEPHLSGATGTRIMMTPAGNLFFGIQRQMTVDGQWQPRRRVVEYTMTARTDYQYATGEAIVLADNLPAHLA</sequence>
<dbReference type="RefSeq" id="WP_382423414.1">
    <property type="nucleotide sequence ID" value="NZ_JBHSCW010000010.1"/>
</dbReference>
<feature type="region of interest" description="Disordered" evidence="4">
    <location>
        <begin position="198"/>
        <end position="224"/>
    </location>
</feature>
<evidence type="ECO:0000256" key="1">
    <source>
        <dbReference type="ARBA" id="ARBA00022612"/>
    </source>
</evidence>
<keyword evidence="1" id="KW-1188">Viral release from host cell</keyword>
<evidence type="ECO:0000256" key="4">
    <source>
        <dbReference type="SAM" id="MobiDB-lite"/>
    </source>
</evidence>